<evidence type="ECO:0000313" key="4">
    <source>
        <dbReference type="Proteomes" id="UP000015525"/>
    </source>
</evidence>
<dbReference type="InterPro" id="IPR011105">
    <property type="entry name" value="Cell_wall_hydrolase_SleB"/>
</dbReference>
<dbReference type="Proteomes" id="UP000015525">
    <property type="component" value="Unassembled WGS sequence"/>
</dbReference>
<keyword evidence="1" id="KW-0812">Transmembrane</keyword>
<dbReference type="PATRIC" id="fig|1329909.3.peg.2492"/>
<protein>
    <recommendedName>
        <fullName evidence="2">Cell wall hydrolase SleB domain-containing protein</fullName>
    </recommendedName>
</protein>
<dbReference type="Pfam" id="PF07486">
    <property type="entry name" value="Hydrolase_2"/>
    <property type="match status" value="1"/>
</dbReference>
<name>T0I6Q3_9SPHN</name>
<evidence type="ECO:0000259" key="2">
    <source>
        <dbReference type="Pfam" id="PF07486"/>
    </source>
</evidence>
<feature type="domain" description="Cell wall hydrolase SleB" evidence="2">
    <location>
        <begin position="127"/>
        <end position="234"/>
    </location>
</feature>
<dbReference type="GO" id="GO:0016787">
    <property type="term" value="F:hydrolase activity"/>
    <property type="evidence" value="ECO:0007669"/>
    <property type="project" value="InterPro"/>
</dbReference>
<evidence type="ECO:0000313" key="3">
    <source>
        <dbReference type="EMBL" id="EQB05304.1"/>
    </source>
</evidence>
<dbReference type="Gene3D" id="1.10.10.2520">
    <property type="entry name" value="Cell wall hydrolase SleB, domain 1"/>
    <property type="match status" value="1"/>
</dbReference>
<dbReference type="InterPro" id="IPR042047">
    <property type="entry name" value="SleB_dom1"/>
</dbReference>
<dbReference type="EMBL" id="ATHO01000110">
    <property type="protein sequence ID" value="EQB05304.1"/>
    <property type="molecule type" value="Genomic_DNA"/>
</dbReference>
<keyword evidence="1" id="KW-0472">Membrane</keyword>
<feature type="transmembrane region" description="Helical" evidence="1">
    <location>
        <begin position="16"/>
        <end position="36"/>
    </location>
</feature>
<keyword evidence="1" id="KW-1133">Transmembrane helix</keyword>
<comment type="caution">
    <text evidence="3">The sequence shown here is derived from an EMBL/GenBank/DDBJ whole genome shotgun (WGS) entry which is preliminary data.</text>
</comment>
<accession>T0I6Q3</accession>
<evidence type="ECO:0000256" key="1">
    <source>
        <dbReference type="SAM" id="Phobius"/>
    </source>
</evidence>
<gene>
    <name evidence="3" type="ORF">L288_12900</name>
</gene>
<sequence>MGAMEPVPMDNRAGRWGAAILCAGVGAAVLATAMLWPQAPRRPAVQAKVAEAPAAIPRQYLALAAMTEQAGPVAQGARAREENERLGFAGGAVPAARPFHALAQAGEDHARALQCLTQAIYYEAATEPESGQRAVAQVVLNRVRHPAFAKTVCGVVYQRFDASVCQFSFVCDGSLARRPVASLWNRARRIAAGALAGAVERSVGTATHYHADYVFPGWAPHLAKLARIGAHIFYRWPGVWGLPPAFTGRYAGGEHVPAFDPASVTAAARPEIDYPPIAALPERRAANDLGGRMDPAKGWTLSIPDPPRDGGALGRMLAAQERGKDEVGERTGTVALAAGDHAMGEGQP</sequence>
<keyword evidence="4" id="KW-1185">Reference proteome</keyword>
<dbReference type="AlphaFoldDB" id="T0I6Q3"/>
<organism evidence="3 4">
    <name type="scientific">Sphingobium quisquiliarum P25</name>
    <dbReference type="NCBI Taxonomy" id="1329909"/>
    <lineage>
        <taxon>Bacteria</taxon>
        <taxon>Pseudomonadati</taxon>
        <taxon>Pseudomonadota</taxon>
        <taxon>Alphaproteobacteria</taxon>
        <taxon>Sphingomonadales</taxon>
        <taxon>Sphingomonadaceae</taxon>
        <taxon>Sphingobium</taxon>
    </lineage>
</organism>
<proteinExistence type="predicted"/>
<reference evidence="3 4" key="1">
    <citation type="journal article" date="2013" name="Genome Announc.">
        <title>Draft Genome Sequence of Sphingobium quisquiliarum Strain P25T, a Novel Hexachlorocyclohexane (HCH)-Degrading Bacterium Isolated from an HCH Dumpsite.</title>
        <authorList>
            <person name="Kumar Singh A."/>
            <person name="Sangwan N."/>
            <person name="Sharma A."/>
            <person name="Gupta V."/>
            <person name="Khurana J.P."/>
            <person name="Lal R."/>
        </authorList>
    </citation>
    <scope>NUCLEOTIDE SEQUENCE [LARGE SCALE GENOMIC DNA]</scope>
    <source>
        <strain evidence="3 4">P25</strain>
    </source>
</reference>